<organism evidence="1 2">
    <name type="scientific">Gadus morhua</name>
    <name type="common">Atlantic cod</name>
    <dbReference type="NCBI Taxonomy" id="8049"/>
    <lineage>
        <taxon>Eukaryota</taxon>
        <taxon>Metazoa</taxon>
        <taxon>Chordata</taxon>
        <taxon>Craniata</taxon>
        <taxon>Vertebrata</taxon>
        <taxon>Euteleostomi</taxon>
        <taxon>Actinopterygii</taxon>
        <taxon>Neopterygii</taxon>
        <taxon>Teleostei</taxon>
        <taxon>Neoteleostei</taxon>
        <taxon>Acanthomorphata</taxon>
        <taxon>Zeiogadaria</taxon>
        <taxon>Gadariae</taxon>
        <taxon>Gadiformes</taxon>
        <taxon>Gadoidei</taxon>
        <taxon>Gadidae</taxon>
        <taxon>Gadus</taxon>
    </lineage>
</organism>
<gene>
    <name evidence="1" type="primary">UTP4</name>
</gene>
<dbReference type="InterPro" id="IPR001680">
    <property type="entry name" value="WD40_rpt"/>
</dbReference>
<dbReference type="SMART" id="SM00320">
    <property type="entry name" value="WD40"/>
    <property type="match status" value="11"/>
</dbReference>
<sequence length="687" mass="76351">MGEFKVHRVRFFDYMPSAISAMAFNVHTERLAVARADGTVEIYNFADNCFQEKVIPGKDGRTVEALCWAGQRLFSTGLNGEIVEYDLENLRSKYTVEAYGGPVWTISSNSQGTQLAVGCEDGTVKIFELVEDSIQFQSNFDRLKSRVLSLSWHPSGTQIAAGTMDMIRVFNVTTGETCTALLQMMVDRAAGANKKKEVAVWSVVFLSDNTVISGDSAGKVQVWDSQMGTLIRTHLVTKWDVMALAVSRDESSLLAGTSEGSVVQFQFISARLDQPDKEWQRTRTLRSHSHDVRALVHTDTAAVSGGNDAHLVVRPFMEKVVKGSKESAPCKITFPHRSLVSCGKKAGILLFQFPERLEVWRLGESNENGIPGEELSVTKKPEALIHLKRKGDDHICCSTLSPCGGWLAYASASSVRLFQLQYDNDSIALTKVKLPKVLRWANQLCFSADSSRLFASFSQSSVLVFALSKSEAKYVHTLKPKSVSKQAVHLMSTSDDGQWLATANSDCEVHVYNLKKLKYHCTVPVYGSCPSAMAIHPTGSNVVMVHADQKIFEYSLEQKEYTEWSRSLAKKGLHGSWLNRVAPVTHVSFSASNPDYIILHDMNMFCIIDKSLPLPEKDSDLCNQNQLRSMNEAARVKDSHAFKICEMFKNLLCVGLMEDHSLVVVERPLLDIATRLPAPVRQKKFAT</sequence>
<evidence type="ECO:0000313" key="2">
    <source>
        <dbReference type="Proteomes" id="UP000694546"/>
    </source>
</evidence>
<dbReference type="Ensembl" id="ENSGMOT00000015699.2">
    <property type="protein sequence ID" value="ENSGMOP00000015307.2"/>
    <property type="gene ID" value="ENSGMOG00000014309.2"/>
</dbReference>
<keyword evidence="2" id="KW-1185">Reference proteome</keyword>
<dbReference type="GO" id="GO:0000462">
    <property type="term" value="P:maturation of SSU-rRNA from tricistronic rRNA transcript (SSU-rRNA, 5.8S rRNA, LSU-rRNA)"/>
    <property type="evidence" value="ECO:0007669"/>
    <property type="project" value="InterPro"/>
</dbReference>
<dbReference type="InterPro" id="IPR046351">
    <property type="entry name" value="UTP4"/>
</dbReference>
<proteinExistence type="predicted"/>
<dbReference type="GO" id="GO:0034455">
    <property type="term" value="C:t-UTP complex"/>
    <property type="evidence" value="ECO:0007669"/>
    <property type="project" value="TreeGrafter"/>
</dbReference>
<dbReference type="Pfam" id="PF00400">
    <property type="entry name" value="WD40"/>
    <property type="match status" value="3"/>
</dbReference>
<dbReference type="InterPro" id="IPR036322">
    <property type="entry name" value="WD40_repeat_dom_sf"/>
</dbReference>
<name>A0A8C4ZHZ4_GADMO</name>
<dbReference type="PANTHER" id="PTHR44163:SF1">
    <property type="entry name" value="U3 SMALL NUCLEOLAR RNA-ASSOCIATED PROTEIN 4 HOMOLOG"/>
    <property type="match status" value="1"/>
</dbReference>
<dbReference type="OMA" id="STYITEW"/>
<dbReference type="AlphaFoldDB" id="A0A8C4ZHZ4"/>
<dbReference type="GeneTree" id="ENSGT00940000153533"/>
<dbReference type="PANTHER" id="PTHR44163">
    <property type="entry name" value="U3 SMALL NUCLEOLAR RNA-ASSOCIATED PROTEIN 4 HOMOLOG"/>
    <property type="match status" value="1"/>
</dbReference>
<reference evidence="1" key="1">
    <citation type="submission" date="2025-08" db="UniProtKB">
        <authorList>
            <consortium name="Ensembl"/>
        </authorList>
    </citation>
    <scope>IDENTIFICATION</scope>
</reference>
<reference evidence="1" key="2">
    <citation type="submission" date="2025-09" db="UniProtKB">
        <authorList>
            <consortium name="Ensembl"/>
        </authorList>
    </citation>
    <scope>IDENTIFICATION</scope>
</reference>
<dbReference type="Gene3D" id="2.130.10.10">
    <property type="entry name" value="YVTN repeat-like/Quinoprotein amine dehydrogenase"/>
    <property type="match status" value="3"/>
</dbReference>
<dbReference type="Proteomes" id="UP000694546">
    <property type="component" value="Chromosome 9"/>
</dbReference>
<accession>A0A8C4ZHZ4</accession>
<dbReference type="SUPFAM" id="SSF82171">
    <property type="entry name" value="DPP6 N-terminal domain-like"/>
    <property type="match status" value="1"/>
</dbReference>
<dbReference type="GO" id="GO:0030686">
    <property type="term" value="C:90S preribosome"/>
    <property type="evidence" value="ECO:0007669"/>
    <property type="project" value="InterPro"/>
</dbReference>
<dbReference type="GO" id="GO:0032040">
    <property type="term" value="C:small-subunit processome"/>
    <property type="evidence" value="ECO:0007669"/>
    <property type="project" value="TreeGrafter"/>
</dbReference>
<evidence type="ECO:0000313" key="1">
    <source>
        <dbReference type="Ensembl" id="ENSGMOP00000015307.2"/>
    </source>
</evidence>
<dbReference type="InterPro" id="IPR015943">
    <property type="entry name" value="WD40/YVTN_repeat-like_dom_sf"/>
</dbReference>
<protein>
    <submittedName>
        <fullName evidence="1">UTP4 small subunit processome component</fullName>
    </submittedName>
</protein>
<dbReference type="SUPFAM" id="SSF50978">
    <property type="entry name" value="WD40 repeat-like"/>
    <property type="match status" value="1"/>
</dbReference>
<dbReference type="GO" id="GO:0003723">
    <property type="term" value="F:RNA binding"/>
    <property type="evidence" value="ECO:0007669"/>
    <property type="project" value="TreeGrafter"/>
</dbReference>